<accession>I4VMV3</accession>
<proteinExistence type="predicted"/>
<organism evidence="1 2">
    <name type="scientific">Rhodanobacter fulvus Jip2</name>
    <dbReference type="NCBI Taxonomy" id="1163408"/>
    <lineage>
        <taxon>Bacteria</taxon>
        <taxon>Pseudomonadati</taxon>
        <taxon>Pseudomonadota</taxon>
        <taxon>Gammaproteobacteria</taxon>
        <taxon>Lysobacterales</taxon>
        <taxon>Rhodanobacteraceae</taxon>
        <taxon>Rhodanobacter</taxon>
    </lineage>
</organism>
<sequence length="98" mass="10052">MFTGLSPMNPLDENVPFVADFSNVLGLGETIASVEGVHLNPESIDVGAGTVVNGARTACAVQFTLGNGAPGKHYIISVSIVSTAGVHLTREASLRVST</sequence>
<dbReference type="RefSeq" id="WP_007082104.1">
    <property type="nucleotide sequence ID" value="NZ_AJXU01000051.1"/>
</dbReference>
<dbReference type="Pfam" id="PF23148">
    <property type="entry name" value="Gp77"/>
    <property type="match status" value="1"/>
</dbReference>
<comment type="caution">
    <text evidence="1">The sequence shown here is derived from an EMBL/GenBank/DDBJ whole genome shotgun (WGS) entry which is preliminary data.</text>
</comment>
<evidence type="ECO:0000313" key="2">
    <source>
        <dbReference type="Proteomes" id="UP000004210"/>
    </source>
</evidence>
<dbReference type="AlphaFoldDB" id="I4VMV3"/>
<dbReference type="STRING" id="1163408.UU9_12373"/>
<name>I4VMV3_9GAMM</name>
<dbReference type="EMBL" id="AJXU01000051">
    <property type="protein sequence ID" value="EIL88544.1"/>
    <property type="molecule type" value="Genomic_DNA"/>
</dbReference>
<dbReference type="PATRIC" id="fig|1163408.3.peg.2523"/>
<dbReference type="InterPro" id="IPR056928">
    <property type="entry name" value="Gp77-like"/>
</dbReference>
<evidence type="ECO:0000313" key="1">
    <source>
        <dbReference type="EMBL" id="EIL88544.1"/>
    </source>
</evidence>
<reference evidence="1 2" key="1">
    <citation type="journal article" date="2012" name="J. Bacteriol.">
        <title>Genome sequences for six rhodanobacter strains, isolated from soils and the terrestrial subsurface, with variable denitrification capabilities.</title>
        <authorList>
            <person name="Kostka J.E."/>
            <person name="Green S.J."/>
            <person name="Rishishwar L."/>
            <person name="Prakash O."/>
            <person name="Katz L.S."/>
            <person name="Marino-Ramirez L."/>
            <person name="Jordan I.K."/>
            <person name="Munk C."/>
            <person name="Ivanova N."/>
            <person name="Mikhailova N."/>
            <person name="Watson D.B."/>
            <person name="Brown S.D."/>
            <person name="Palumbo A.V."/>
            <person name="Brooks S.C."/>
        </authorList>
    </citation>
    <scope>NUCLEOTIDE SEQUENCE [LARGE SCALE GENOMIC DNA]</scope>
    <source>
        <strain evidence="2">Jip2T</strain>
    </source>
</reference>
<gene>
    <name evidence="1" type="ORF">UU9_12373</name>
</gene>
<protein>
    <submittedName>
        <fullName evidence="1">Uncharacterized protein</fullName>
    </submittedName>
</protein>
<dbReference type="Proteomes" id="UP000004210">
    <property type="component" value="Unassembled WGS sequence"/>
</dbReference>
<keyword evidence="2" id="KW-1185">Reference proteome</keyword>